<dbReference type="eggNOG" id="ENOG502RQ2X">
    <property type="taxonomic scope" value="Eukaryota"/>
</dbReference>
<dbReference type="AlphaFoldDB" id="G8Y5H3"/>
<reference evidence="2" key="1">
    <citation type="submission" date="2011-10" db="EMBL/GenBank/DDBJ databases">
        <authorList>
            <person name="Genoscope - CEA"/>
        </authorList>
    </citation>
    <scope>NUCLEOTIDE SEQUENCE</scope>
</reference>
<dbReference type="Proteomes" id="UP000005222">
    <property type="component" value="Chromosome K"/>
</dbReference>
<dbReference type="STRING" id="559304.G8Y5H3"/>
<dbReference type="EMBL" id="FO082048">
    <property type="protein sequence ID" value="CCE84884.1"/>
    <property type="molecule type" value="Genomic_DNA"/>
</dbReference>
<organism evidence="2 3">
    <name type="scientific">Pichia sorbitophila (strain ATCC MYA-4447 / BCRC 22081 / CBS 7064 / NBRC 10061 / NRRL Y-12695)</name>
    <name type="common">Hybrid yeast</name>
    <dbReference type="NCBI Taxonomy" id="559304"/>
    <lineage>
        <taxon>Eukaryota</taxon>
        <taxon>Fungi</taxon>
        <taxon>Dikarya</taxon>
        <taxon>Ascomycota</taxon>
        <taxon>Saccharomycotina</taxon>
        <taxon>Pichiomycetes</taxon>
        <taxon>Debaryomycetaceae</taxon>
        <taxon>Millerozyma</taxon>
    </lineage>
</organism>
<protein>
    <submittedName>
        <fullName evidence="2">Piso0_004443 protein</fullName>
    </submittedName>
</protein>
<dbReference type="InParanoid" id="G8Y5H3"/>
<sequence>MQHGRLILRSLRSGSNIRTNRYLSSPPRKSYGANHTPFSLAWNNKVPSTAKAFSAIILSALSVINIHPDVLFTIGPPILLSGWYTYTRRDKHLFKKEISKILPNGKLADEQSGRLYIRKYDESDVKNYKRNVDSIFDNFKVQMLEIAERRILDYISSNLEEVKGKLPQIIDENDQITAKLGSDSIETFISSKVEILHETSDAKELHNFIKLSVPLYLNQKLEKRHRIGVAEISLIEIESPDQTDRLAYKYLIELSPYKWIVSSKDKVKIDDTDAEGPYESRFLSEDRN</sequence>
<dbReference type="EMBL" id="FO082049">
    <property type="protein sequence ID" value="CCE83853.1"/>
    <property type="molecule type" value="Genomic_DNA"/>
</dbReference>
<accession>G8Y5H3</accession>
<dbReference type="HOGENOM" id="CLU_075125_0_0_1"/>
<dbReference type="Proteomes" id="UP000005222">
    <property type="component" value="Chromosome L"/>
</dbReference>
<evidence type="ECO:0000313" key="3">
    <source>
        <dbReference type="Proteomes" id="UP000005222"/>
    </source>
</evidence>
<evidence type="ECO:0000313" key="1">
    <source>
        <dbReference type="EMBL" id="CCE83853.1"/>
    </source>
</evidence>
<reference evidence="3" key="2">
    <citation type="journal article" date="2012" name="G3 (Bethesda)">
        <title>Pichia sorbitophila, an interspecies yeast hybrid reveals early steps of genome resolution following polyploidization.</title>
        <authorList>
            <person name="Leh Louis V."/>
            <person name="Despons L."/>
            <person name="Friedrich A."/>
            <person name="Martin T."/>
            <person name="Durrens P."/>
            <person name="Casaregola S."/>
            <person name="Neuveglise C."/>
            <person name="Fairhead C."/>
            <person name="Marck C."/>
            <person name="Cruz J.A."/>
            <person name="Straub M.L."/>
            <person name="Kugler V."/>
            <person name="Sacerdot C."/>
            <person name="Uzunov Z."/>
            <person name="Thierry A."/>
            <person name="Weiss S."/>
            <person name="Bleykasten C."/>
            <person name="De Montigny J."/>
            <person name="Jacques N."/>
            <person name="Jung P."/>
            <person name="Lemaire M."/>
            <person name="Mallet S."/>
            <person name="Morel G."/>
            <person name="Richard G.F."/>
            <person name="Sarkar A."/>
            <person name="Savel G."/>
            <person name="Schacherer J."/>
            <person name="Seret M.L."/>
            <person name="Talla E."/>
            <person name="Samson G."/>
            <person name="Jubin C."/>
            <person name="Poulain J."/>
            <person name="Vacherie B."/>
            <person name="Barbe V."/>
            <person name="Pelletier E."/>
            <person name="Sherman D.J."/>
            <person name="Westhof E."/>
            <person name="Weissenbach J."/>
            <person name="Baret P.V."/>
            <person name="Wincker P."/>
            <person name="Gaillardin C."/>
            <person name="Dujon B."/>
            <person name="Souciet J.L."/>
        </authorList>
    </citation>
    <scope>NUCLEOTIDE SEQUENCE [LARGE SCALE GENOMIC DNA]</scope>
    <source>
        <strain evidence="3">ATCC MYA-4447 / BCRC 22081 / CBS 7064 / NBRC 10061 / NRRL Y-12695</strain>
    </source>
</reference>
<evidence type="ECO:0000313" key="2">
    <source>
        <dbReference type="EMBL" id="CCE84884.1"/>
    </source>
</evidence>
<proteinExistence type="predicted"/>
<gene>
    <name evidence="2" type="primary">Piso0_004443</name>
    <name evidence="1" type="ORF">GNLVRS01_PISO0K16994g</name>
    <name evidence="2" type="ORF">GNLVRS01_PISO0L16995g</name>
</gene>
<name>G8Y5H3_PICSO</name>
<dbReference type="OrthoDB" id="4025944at2759"/>
<keyword evidence="3" id="KW-1185">Reference proteome</keyword>